<dbReference type="InterPro" id="IPR012340">
    <property type="entry name" value="NA-bd_OB-fold"/>
</dbReference>
<dbReference type="PRINTS" id="PR00973">
    <property type="entry name" value="RIBOSOMALS17"/>
</dbReference>
<keyword evidence="3" id="KW-0699">rRNA-binding</keyword>
<keyword evidence="6 8" id="KW-0687">Ribonucleoprotein</keyword>
<dbReference type="GO" id="GO:0003735">
    <property type="term" value="F:structural constituent of ribosome"/>
    <property type="evidence" value="ECO:0007669"/>
    <property type="project" value="InterPro"/>
</dbReference>
<organism evidence="9">
    <name type="scientific">Gloeochaete wittrockiana</name>
    <dbReference type="NCBI Taxonomy" id="38269"/>
    <lineage>
        <taxon>Eukaryota</taxon>
        <taxon>Glaucocystophyceae</taxon>
        <taxon>Gloeochaetales</taxon>
        <taxon>Gloeochaetaceae</taxon>
        <taxon>Gloeochaete</taxon>
    </lineage>
</organism>
<geneLocation type="plastid" evidence="9"/>
<dbReference type="Pfam" id="PF00366">
    <property type="entry name" value="Ribosomal_S17"/>
    <property type="match status" value="1"/>
</dbReference>
<dbReference type="GO" id="GO:0022627">
    <property type="term" value="C:cytosolic small ribosomal subunit"/>
    <property type="evidence" value="ECO:0007669"/>
    <property type="project" value="TreeGrafter"/>
</dbReference>
<dbReference type="AlphaFoldDB" id="A0A3G1IW08"/>
<evidence type="ECO:0000256" key="2">
    <source>
        <dbReference type="ARBA" id="ARBA00010254"/>
    </source>
</evidence>
<reference evidence="9" key="1">
    <citation type="submission" date="2017-05" db="EMBL/GenBank/DDBJ databases">
        <title>Plastid comparative genomics reveals ancient divergence between Glaucophyte genera.</title>
        <authorList>
            <person name="Figueroa-Martinez F.J."/>
            <person name="Jackson C."/>
            <person name="Reyes-Prieto A."/>
        </authorList>
    </citation>
    <scope>NUCLEOTIDE SEQUENCE</scope>
    <source>
        <strain evidence="9">SAG 46.84</strain>
    </source>
</reference>
<proteinExistence type="inferred from homology"/>
<dbReference type="PANTHER" id="PTHR10744">
    <property type="entry name" value="40S RIBOSOMAL PROTEIN S11 FAMILY MEMBER"/>
    <property type="match status" value="1"/>
</dbReference>
<dbReference type="EMBL" id="MF167426">
    <property type="protein sequence ID" value="ASQ40221.1"/>
    <property type="molecule type" value="Genomic_DNA"/>
</dbReference>
<keyword evidence="5 8" id="KW-0689">Ribosomal protein</keyword>
<protein>
    <recommendedName>
        <fullName evidence="7">Small ribosomal subunit protein uS17c</fullName>
    </recommendedName>
</protein>
<dbReference type="PANTHER" id="PTHR10744:SF1">
    <property type="entry name" value="SMALL RIBOSOMAL SUBUNIT PROTEIN US17M"/>
    <property type="match status" value="1"/>
</dbReference>
<dbReference type="HAMAP" id="MF_01345_B">
    <property type="entry name" value="Ribosomal_uS17_B"/>
    <property type="match status" value="1"/>
</dbReference>
<evidence type="ECO:0000256" key="6">
    <source>
        <dbReference type="ARBA" id="ARBA00023274"/>
    </source>
</evidence>
<dbReference type="NCBIfam" id="TIGR03635">
    <property type="entry name" value="uS17_bact"/>
    <property type="match status" value="1"/>
</dbReference>
<evidence type="ECO:0000256" key="5">
    <source>
        <dbReference type="ARBA" id="ARBA00022980"/>
    </source>
</evidence>
<keyword evidence="9" id="KW-0934">Plastid</keyword>
<comment type="function">
    <text evidence="1">One of the primary rRNA binding proteins, it binds specifically to the 5'-end of 16S ribosomal RNA.</text>
</comment>
<evidence type="ECO:0000256" key="1">
    <source>
        <dbReference type="ARBA" id="ARBA00002932"/>
    </source>
</evidence>
<evidence type="ECO:0000256" key="7">
    <source>
        <dbReference type="ARBA" id="ARBA00035251"/>
    </source>
</evidence>
<evidence type="ECO:0000256" key="8">
    <source>
        <dbReference type="RuleBase" id="RU003872"/>
    </source>
</evidence>
<gene>
    <name evidence="9" type="primary">rps17</name>
</gene>
<dbReference type="InterPro" id="IPR019984">
    <property type="entry name" value="Ribosomal_uS17_bact/chlr"/>
</dbReference>
<dbReference type="InterPro" id="IPR019979">
    <property type="entry name" value="Ribosomal_uS17_CS"/>
</dbReference>
<dbReference type="Gene3D" id="2.40.50.140">
    <property type="entry name" value="Nucleic acid-binding proteins"/>
    <property type="match status" value="1"/>
</dbReference>
<accession>A0A3G1IW08</accession>
<keyword evidence="4" id="KW-0694">RNA-binding</keyword>
<dbReference type="GO" id="GO:0006412">
    <property type="term" value="P:translation"/>
    <property type="evidence" value="ECO:0007669"/>
    <property type="project" value="InterPro"/>
</dbReference>
<evidence type="ECO:0000313" key="9">
    <source>
        <dbReference type="EMBL" id="ASQ40221.1"/>
    </source>
</evidence>
<evidence type="ECO:0000256" key="3">
    <source>
        <dbReference type="ARBA" id="ARBA00022730"/>
    </source>
</evidence>
<dbReference type="InterPro" id="IPR000266">
    <property type="entry name" value="Ribosomal_uS17"/>
</dbReference>
<dbReference type="PROSITE" id="PS00056">
    <property type="entry name" value="RIBOSOMAL_S17"/>
    <property type="match status" value="1"/>
</dbReference>
<dbReference type="GO" id="GO:0019843">
    <property type="term" value="F:rRNA binding"/>
    <property type="evidence" value="ECO:0007669"/>
    <property type="project" value="UniProtKB-KW"/>
</dbReference>
<sequence length="99" mass="11401">MVSKEKIGIVVSNQMMKTAVVLVNTKISHPKYFKTIFRKTKYKAHDPENICQLGDIVKIRETKPLSKTKRWVIVDKITSQSPTSINKTENIKDPIKFNI</sequence>
<dbReference type="SUPFAM" id="SSF50249">
    <property type="entry name" value="Nucleic acid-binding proteins"/>
    <property type="match status" value="1"/>
</dbReference>
<dbReference type="NCBIfam" id="NF004123">
    <property type="entry name" value="PRK05610.1"/>
    <property type="match status" value="1"/>
</dbReference>
<dbReference type="CDD" id="cd00364">
    <property type="entry name" value="Ribosomal_uS17"/>
    <property type="match status" value="1"/>
</dbReference>
<name>A0A3G1IW08_9EUKA</name>
<dbReference type="RefSeq" id="YP_009546160.1">
    <property type="nucleotide sequence ID" value="NC_040153.1"/>
</dbReference>
<dbReference type="GeneID" id="38572625"/>
<evidence type="ECO:0000256" key="4">
    <source>
        <dbReference type="ARBA" id="ARBA00022884"/>
    </source>
</evidence>
<comment type="similarity">
    <text evidence="2 8">Belongs to the universal ribosomal protein uS17 family.</text>
</comment>